<accession>A0A3A8HWI1</accession>
<evidence type="ECO:0000256" key="3">
    <source>
        <dbReference type="ARBA" id="ARBA00023157"/>
    </source>
</evidence>
<dbReference type="OrthoDB" id="9793753at2"/>
<evidence type="ECO:0000256" key="5">
    <source>
        <dbReference type="ARBA" id="ARBA00023284"/>
    </source>
</evidence>
<dbReference type="GO" id="GO:0005737">
    <property type="term" value="C:cytoplasm"/>
    <property type="evidence" value="ECO:0007669"/>
    <property type="project" value="InterPro"/>
</dbReference>
<dbReference type="InterPro" id="IPR016153">
    <property type="entry name" value="Heat_shock_Hsp33_N"/>
</dbReference>
<dbReference type="InterPro" id="IPR000397">
    <property type="entry name" value="Heat_shock_Hsp33"/>
</dbReference>
<evidence type="ECO:0000256" key="1">
    <source>
        <dbReference type="ARBA" id="ARBA00022490"/>
    </source>
</evidence>
<sequence length="297" mass="32281">MPDELVSGLLKASDLRLVLATTGALSRQARATHQSMPASAALLSQGLTAAALMGSLRKGTDSRINVQLECDGPLRGLFVDGDANGVVRGYVKNTLVEYVGTEGKYHWRPVLGNQGFLSVLRDQGGGEYYRSSVELEHFDLVADLERYFHQSDQVPSHLLMAQLPGPVDGQEDPLATVVGLLVQPLPNGDRDAFKALGTRLKAQFQTAVQAHAQDGALTLLRSLVPEADLEVMSRYPLRFTCSCSRDRVKLALLAMGREELQDLLAKEGQAEATCQFCTTRYVIPGAEIQQMLTEGRA</sequence>
<evidence type="ECO:0000313" key="7">
    <source>
        <dbReference type="Proteomes" id="UP000563426"/>
    </source>
</evidence>
<keyword evidence="3" id="KW-1015">Disulfide bond</keyword>
<keyword evidence="4" id="KW-0143">Chaperone</keyword>
<dbReference type="Gene3D" id="3.90.1280.10">
    <property type="entry name" value="HSP33 redox switch-like"/>
    <property type="match status" value="1"/>
</dbReference>
<evidence type="ECO:0000256" key="4">
    <source>
        <dbReference type="ARBA" id="ARBA00023186"/>
    </source>
</evidence>
<protein>
    <submittedName>
        <fullName evidence="6">Hsp33 family molecular chaperone HslO</fullName>
    </submittedName>
</protein>
<keyword evidence="5" id="KW-0676">Redox-active center</keyword>
<dbReference type="GO" id="GO:0044183">
    <property type="term" value="F:protein folding chaperone"/>
    <property type="evidence" value="ECO:0007669"/>
    <property type="project" value="TreeGrafter"/>
</dbReference>
<gene>
    <name evidence="6" type="ORF">HMI49_07915</name>
</gene>
<evidence type="ECO:0000256" key="2">
    <source>
        <dbReference type="ARBA" id="ARBA00022833"/>
    </source>
</evidence>
<dbReference type="PANTHER" id="PTHR30111:SF1">
    <property type="entry name" value="33 KDA CHAPERONIN"/>
    <property type="match status" value="1"/>
</dbReference>
<dbReference type="EMBL" id="JABFJV010000029">
    <property type="protein sequence ID" value="NOK33118.1"/>
    <property type="molecule type" value="Genomic_DNA"/>
</dbReference>
<dbReference type="PIRSF" id="PIRSF005261">
    <property type="entry name" value="Heat_shock_Hsp33"/>
    <property type="match status" value="1"/>
</dbReference>
<evidence type="ECO:0000313" key="6">
    <source>
        <dbReference type="EMBL" id="NOK33118.1"/>
    </source>
</evidence>
<comment type="caution">
    <text evidence="6">The sequence shown here is derived from an EMBL/GenBank/DDBJ whole genome shotgun (WGS) entry which is preliminary data.</text>
</comment>
<keyword evidence="2" id="KW-0862">Zinc</keyword>
<dbReference type="GO" id="GO:0042026">
    <property type="term" value="P:protein refolding"/>
    <property type="evidence" value="ECO:0007669"/>
    <property type="project" value="TreeGrafter"/>
</dbReference>
<dbReference type="RefSeq" id="WP_120527347.1">
    <property type="nucleotide sequence ID" value="NZ_JABFJV010000029.1"/>
</dbReference>
<proteinExistence type="predicted"/>
<dbReference type="GO" id="GO:0051082">
    <property type="term" value="F:unfolded protein binding"/>
    <property type="evidence" value="ECO:0007669"/>
    <property type="project" value="InterPro"/>
</dbReference>
<reference evidence="6 7" key="1">
    <citation type="submission" date="2020-05" db="EMBL/GenBank/DDBJ databases">
        <authorList>
            <person name="Whitworth D."/>
        </authorList>
    </citation>
    <scope>NUCLEOTIDE SEQUENCE [LARGE SCALE GENOMIC DNA]</scope>
    <source>
        <strain evidence="6 7">AB043B</strain>
    </source>
</reference>
<name>A0A3A8HWI1_9BACT</name>
<dbReference type="InterPro" id="IPR016154">
    <property type="entry name" value="Heat_shock_Hsp33_C"/>
</dbReference>
<dbReference type="SUPFAM" id="SSF64397">
    <property type="entry name" value="Hsp33 domain"/>
    <property type="match status" value="1"/>
</dbReference>
<dbReference type="Proteomes" id="UP000563426">
    <property type="component" value="Unassembled WGS sequence"/>
</dbReference>
<keyword evidence="7" id="KW-1185">Reference proteome</keyword>
<dbReference type="SUPFAM" id="SSF118352">
    <property type="entry name" value="HSP33 redox switch-like"/>
    <property type="match status" value="1"/>
</dbReference>
<keyword evidence="1" id="KW-0963">Cytoplasm</keyword>
<dbReference type="Pfam" id="PF01430">
    <property type="entry name" value="HSP33"/>
    <property type="match status" value="1"/>
</dbReference>
<organism evidence="6 7">
    <name type="scientific">Corallococcus exercitus</name>
    <dbReference type="NCBI Taxonomy" id="2316736"/>
    <lineage>
        <taxon>Bacteria</taxon>
        <taxon>Pseudomonadati</taxon>
        <taxon>Myxococcota</taxon>
        <taxon>Myxococcia</taxon>
        <taxon>Myxococcales</taxon>
        <taxon>Cystobacterineae</taxon>
        <taxon>Myxococcaceae</taxon>
        <taxon>Corallococcus</taxon>
    </lineage>
</organism>
<dbReference type="PANTHER" id="PTHR30111">
    <property type="entry name" value="33 KDA CHAPERONIN"/>
    <property type="match status" value="1"/>
</dbReference>
<dbReference type="CDD" id="cd00498">
    <property type="entry name" value="Hsp33"/>
    <property type="match status" value="1"/>
</dbReference>
<dbReference type="AlphaFoldDB" id="A0A3A8HWI1"/>
<dbReference type="Gene3D" id="3.55.30.10">
    <property type="entry name" value="Hsp33 domain"/>
    <property type="match status" value="1"/>
</dbReference>